<dbReference type="Gene3D" id="1.10.760.10">
    <property type="entry name" value="Cytochrome c-like domain"/>
    <property type="match status" value="2"/>
</dbReference>
<keyword evidence="13" id="KW-1185">Reference proteome</keyword>
<feature type="binding site" description="axial binding residue" evidence="9">
    <location>
        <position position="234"/>
    </location>
    <ligand>
        <name>heme c</name>
        <dbReference type="ChEBI" id="CHEBI:61717"/>
        <label>2</label>
    </ligand>
    <ligandPart>
        <name>Fe</name>
        <dbReference type="ChEBI" id="CHEBI:18248"/>
    </ligandPart>
</feature>
<keyword evidence="3 9" id="KW-0479">Metal-binding</keyword>
<feature type="binding site" description="covalent" evidence="8">
    <location>
        <position position="58"/>
    </location>
    <ligand>
        <name>heme c</name>
        <dbReference type="ChEBI" id="CHEBI:61717"/>
        <label>1</label>
    </ligand>
</feature>
<reference evidence="12 13" key="1">
    <citation type="submission" date="2018-06" db="EMBL/GenBank/DDBJ databases">
        <authorList>
            <consortium name="Pathogen Informatics"/>
            <person name="Doyle S."/>
        </authorList>
    </citation>
    <scope>NUCLEOTIDE SEQUENCE [LARGE SCALE GENOMIC DNA]</scope>
    <source>
        <strain evidence="12 13">NCTC10699</strain>
    </source>
</reference>
<dbReference type="AlphaFoldDB" id="A0A379B4Q8"/>
<sequence length="386" mass="43951">MRFFHSLILLSLCSNVANALEKEPRVMPEQGIDKALLGQILFFDTALSRNQTQNCSTCHNPDTAFVDLRENSAQKMVSAGDDPHLFGNRNSPTMLYAKYSPEFYFDEKTQQYIGGQFWDGRAKNLAEQAGGPPLNPLEMGMPSKLEVAKRLASLPIYIGLFTQHYGEQVWQSVDNVYAAMEEAIATFQQEKPLLTPFDSKYDKFLRQEYQLTELEEKGRSLFFDKNQTNCANCHQLQKGNHGEETFSNYHYYNIGVPKNTALIAHNNLAPDFVDNGLLDNPRVNGDVAQKGKFKVPTLRNVAVTAPYMHNGVFKELKTVLLFLDHYNNPQRKLNPETQQQWEAPEYEATLAHEDLKGTPLSDEQIEALEAFLKTLTDERYENLLPK</sequence>
<keyword evidence="5" id="KW-0574">Periplasm</keyword>
<dbReference type="PROSITE" id="PS51007">
    <property type="entry name" value="CYTC"/>
    <property type="match status" value="2"/>
</dbReference>
<dbReference type="GO" id="GO:0042597">
    <property type="term" value="C:periplasmic space"/>
    <property type="evidence" value="ECO:0007669"/>
    <property type="project" value="UniProtKB-SubCell"/>
</dbReference>
<feature type="binding site" description="covalent" evidence="8">
    <location>
        <position position="230"/>
    </location>
    <ligand>
        <name>heme c</name>
        <dbReference type="ChEBI" id="CHEBI:61717"/>
        <label>2</label>
    </ligand>
</feature>
<keyword evidence="2 8" id="KW-0349">Heme</keyword>
<comment type="cofactor">
    <cofactor evidence="8">
        <name>heme</name>
        <dbReference type="ChEBI" id="CHEBI:30413"/>
    </cofactor>
    <text evidence="8">Binds 2 heme groups.</text>
</comment>
<dbReference type="OrthoDB" id="9805202at2"/>
<keyword evidence="4 10" id="KW-0732">Signal</keyword>
<dbReference type="GO" id="GO:0046872">
    <property type="term" value="F:metal ion binding"/>
    <property type="evidence" value="ECO:0007669"/>
    <property type="project" value="UniProtKB-KW"/>
</dbReference>
<evidence type="ECO:0000256" key="4">
    <source>
        <dbReference type="ARBA" id="ARBA00022729"/>
    </source>
</evidence>
<dbReference type="Pfam" id="PF03150">
    <property type="entry name" value="CCP_MauG"/>
    <property type="match status" value="1"/>
</dbReference>
<accession>A0A379B4Q8</accession>
<feature type="binding site" description="covalent" evidence="8">
    <location>
        <position position="233"/>
    </location>
    <ligand>
        <name>heme c</name>
        <dbReference type="ChEBI" id="CHEBI:61717"/>
        <label>2</label>
    </ligand>
</feature>
<dbReference type="PANTHER" id="PTHR30600:SF10">
    <property type="entry name" value="BLL6722 PROTEIN"/>
    <property type="match status" value="1"/>
</dbReference>
<evidence type="ECO:0000256" key="7">
    <source>
        <dbReference type="ARBA" id="ARBA00023004"/>
    </source>
</evidence>
<keyword evidence="12" id="KW-0575">Peroxidase</keyword>
<feature type="binding site" description="axial binding residue" evidence="9">
    <location>
        <position position="59"/>
    </location>
    <ligand>
        <name>heme c</name>
        <dbReference type="ChEBI" id="CHEBI:61717"/>
        <label>1</label>
    </ligand>
    <ligandPart>
        <name>Fe</name>
        <dbReference type="ChEBI" id="CHEBI:18248"/>
    </ligandPart>
</feature>
<evidence type="ECO:0000256" key="2">
    <source>
        <dbReference type="ARBA" id="ARBA00022617"/>
    </source>
</evidence>
<dbReference type="Proteomes" id="UP000254280">
    <property type="component" value="Unassembled WGS sequence"/>
</dbReference>
<evidence type="ECO:0000313" key="12">
    <source>
        <dbReference type="EMBL" id="SUB33593.1"/>
    </source>
</evidence>
<evidence type="ECO:0000256" key="6">
    <source>
        <dbReference type="ARBA" id="ARBA00023002"/>
    </source>
</evidence>
<feature type="chain" id="PRO_5016787941" evidence="10">
    <location>
        <begin position="20"/>
        <end position="386"/>
    </location>
</feature>
<dbReference type="GO" id="GO:0004130">
    <property type="term" value="F:cytochrome-c peroxidase activity"/>
    <property type="evidence" value="ECO:0007669"/>
    <property type="project" value="UniProtKB-EC"/>
</dbReference>
<evidence type="ECO:0000313" key="13">
    <source>
        <dbReference type="Proteomes" id="UP000254280"/>
    </source>
</evidence>
<organism evidence="12 13">
    <name type="scientific">[Pasteurella] mairii</name>
    <dbReference type="NCBI Taxonomy" id="757"/>
    <lineage>
        <taxon>Bacteria</taxon>
        <taxon>Pseudomonadati</taxon>
        <taxon>Pseudomonadota</taxon>
        <taxon>Gammaproteobacteria</taxon>
        <taxon>Pasteurellales</taxon>
        <taxon>Pasteurellaceae</taxon>
    </lineage>
</organism>
<dbReference type="GO" id="GO:0020037">
    <property type="term" value="F:heme binding"/>
    <property type="evidence" value="ECO:0007669"/>
    <property type="project" value="InterPro"/>
</dbReference>
<dbReference type="EMBL" id="UGSS01000002">
    <property type="protein sequence ID" value="SUB33593.1"/>
    <property type="molecule type" value="Genomic_DNA"/>
</dbReference>
<dbReference type="InterPro" id="IPR009056">
    <property type="entry name" value="Cyt_c-like_dom"/>
</dbReference>
<dbReference type="GO" id="GO:0009055">
    <property type="term" value="F:electron transfer activity"/>
    <property type="evidence" value="ECO:0007669"/>
    <property type="project" value="InterPro"/>
</dbReference>
<protein>
    <submittedName>
        <fullName evidence="12">Cytochrome c peroxidase</fullName>
        <ecNumber evidence="12">1.-.-.-</ecNumber>
        <ecNumber evidence="12">1.11.1.5</ecNumber>
    </submittedName>
</protein>
<keyword evidence="7 9" id="KW-0408">Iron</keyword>
<dbReference type="InterPro" id="IPR004852">
    <property type="entry name" value="Di-haem_cyt_c_peroxidsae"/>
</dbReference>
<dbReference type="PIRSF" id="PIRSF000294">
    <property type="entry name" value="Cytochrome-c_peroxidase"/>
    <property type="match status" value="1"/>
</dbReference>
<dbReference type="SUPFAM" id="SSF46626">
    <property type="entry name" value="Cytochrome c"/>
    <property type="match status" value="2"/>
</dbReference>
<evidence type="ECO:0000259" key="11">
    <source>
        <dbReference type="PROSITE" id="PS51007"/>
    </source>
</evidence>
<dbReference type="InterPro" id="IPR026259">
    <property type="entry name" value="MauG/Cytc_peroxidase"/>
</dbReference>
<comment type="subcellular location">
    <subcellularLocation>
        <location evidence="1">Periplasm</location>
    </subcellularLocation>
</comment>
<evidence type="ECO:0000256" key="3">
    <source>
        <dbReference type="ARBA" id="ARBA00022723"/>
    </source>
</evidence>
<name>A0A379B4Q8_9PAST</name>
<feature type="binding site" description="covalent" evidence="8">
    <location>
        <position position="55"/>
    </location>
    <ligand>
        <name>heme c</name>
        <dbReference type="ChEBI" id="CHEBI:61717"/>
        <label>1</label>
    </ligand>
</feature>
<feature type="signal peptide" evidence="10">
    <location>
        <begin position="1"/>
        <end position="19"/>
    </location>
</feature>
<dbReference type="EC" id="1.11.1.5" evidence="12"/>
<evidence type="ECO:0000256" key="10">
    <source>
        <dbReference type="SAM" id="SignalP"/>
    </source>
</evidence>
<dbReference type="InterPro" id="IPR036909">
    <property type="entry name" value="Cyt_c-like_dom_sf"/>
</dbReference>
<dbReference type="PANTHER" id="PTHR30600">
    <property type="entry name" value="CYTOCHROME C PEROXIDASE-RELATED"/>
    <property type="match status" value="1"/>
</dbReference>
<comment type="PTM">
    <text evidence="8">Binds 2 heme groups per subunit.</text>
</comment>
<evidence type="ECO:0000256" key="1">
    <source>
        <dbReference type="ARBA" id="ARBA00004418"/>
    </source>
</evidence>
<evidence type="ECO:0000256" key="8">
    <source>
        <dbReference type="PIRSR" id="PIRSR000294-1"/>
    </source>
</evidence>
<evidence type="ECO:0000256" key="9">
    <source>
        <dbReference type="PIRSR" id="PIRSR000294-2"/>
    </source>
</evidence>
<evidence type="ECO:0000256" key="5">
    <source>
        <dbReference type="ARBA" id="ARBA00022764"/>
    </source>
</evidence>
<feature type="domain" description="Cytochrome c" evidence="11">
    <location>
        <begin position="33"/>
        <end position="162"/>
    </location>
</feature>
<proteinExistence type="predicted"/>
<feature type="domain" description="Cytochrome c" evidence="11">
    <location>
        <begin position="213"/>
        <end position="376"/>
    </location>
</feature>
<dbReference type="InterPro" id="IPR051395">
    <property type="entry name" value="Cytochrome_c_Peroxidase/MauG"/>
</dbReference>
<keyword evidence="6 12" id="KW-0560">Oxidoreductase</keyword>
<dbReference type="EC" id="1.-.-.-" evidence="12"/>
<gene>
    <name evidence="12" type="primary">yhjA</name>
    <name evidence="12" type="ORF">NCTC10699_01220</name>
</gene>